<evidence type="ECO:0008006" key="4">
    <source>
        <dbReference type="Google" id="ProtNLM"/>
    </source>
</evidence>
<name>A0ABS5Q8R0_9PROT</name>
<evidence type="ECO:0000313" key="2">
    <source>
        <dbReference type="EMBL" id="MBS7809893.1"/>
    </source>
</evidence>
<dbReference type="EMBL" id="JAHCDA010000001">
    <property type="protein sequence ID" value="MBS7809893.1"/>
    <property type="molecule type" value="Genomic_DNA"/>
</dbReference>
<gene>
    <name evidence="2" type="ORF">KHU32_03025</name>
</gene>
<sequence>MRRTASIGLFLAAALGVFAWWGLLTAEGSRRFDEMDGLIPFAAGVLSALLALGGIIAWAFFRYAPSLLGAAVPS</sequence>
<evidence type="ECO:0000313" key="3">
    <source>
        <dbReference type="Proteomes" id="UP000766336"/>
    </source>
</evidence>
<comment type="caution">
    <text evidence="2">The sequence shown here is derived from an EMBL/GenBank/DDBJ whole genome shotgun (WGS) entry which is preliminary data.</text>
</comment>
<keyword evidence="1" id="KW-1133">Transmembrane helix</keyword>
<protein>
    <recommendedName>
        <fullName evidence="4">Tripartite tricarboxylate transporter TctB family protein</fullName>
    </recommendedName>
</protein>
<accession>A0ABS5Q8R0</accession>
<organism evidence="2 3">
    <name type="scientific">Roseococcus pinisoli</name>
    <dbReference type="NCBI Taxonomy" id="2835040"/>
    <lineage>
        <taxon>Bacteria</taxon>
        <taxon>Pseudomonadati</taxon>
        <taxon>Pseudomonadota</taxon>
        <taxon>Alphaproteobacteria</taxon>
        <taxon>Acetobacterales</taxon>
        <taxon>Roseomonadaceae</taxon>
        <taxon>Roseococcus</taxon>
    </lineage>
</organism>
<evidence type="ECO:0000256" key="1">
    <source>
        <dbReference type="SAM" id="Phobius"/>
    </source>
</evidence>
<keyword evidence="1" id="KW-0812">Transmembrane</keyword>
<feature type="transmembrane region" description="Helical" evidence="1">
    <location>
        <begin position="38"/>
        <end position="61"/>
    </location>
</feature>
<dbReference type="RefSeq" id="WP_213668548.1">
    <property type="nucleotide sequence ID" value="NZ_JAHCDA010000001.1"/>
</dbReference>
<keyword evidence="3" id="KW-1185">Reference proteome</keyword>
<keyword evidence="1" id="KW-0472">Membrane</keyword>
<reference evidence="2 3" key="1">
    <citation type="submission" date="2021-05" db="EMBL/GenBank/DDBJ databases">
        <title>Roseococcus sp. XZZS9, whole genome shotgun sequencing project.</title>
        <authorList>
            <person name="Zhao G."/>
            <person name="Shen L."/>
        </authorList>
    </citation>
    <scope>NUCLEOTIDE SEQUENCE [LARGE SCALE GENOMIC DNA]</scope>
    <source>
        <strain evidence="2 3">XZZS9</strain>
    </source>
</reference>
<proteinExistence type="predicted"/>
<dbReference type="Proteomes" id="UP000766336">
    <property type="component" value="Unassembled WGS sequence"/>
</dbReference>